<reference evidence="2 3" key="1">
    <citation type="submission" date="2015-10" db="EMBL/GenBank/DDBJ databases">
        <title>Metagenome-Assembled Genomes uncover a global brackish microbiome.</title>
        <authorList>
            <person name="Hugerth L.W."/>
            <person name="Larsson J."/>
            <person name="Alneberg J."/>
            <person name="Lindh M.V."/>
            <person name="Legrand C."/>
            <person name="Pinhassi J."/>
            <person name="Andersson A.F."/>
        </authorList>
    </citation>
    <scope>NUCLEOTIDE SEQUENCE [LARGE SCALE GENOMIC DNA]</scope>
    <source>
        <strain evidence="2">BACL6 MAG-120924-bin43</strain>
    </source>
</reference>
<evidence type="ECO:0000313" key="2">
    <source>
        <dbReference type="EMBL" id="KRO48327.1"/>
    </source>
</evidence>
<dbReference type="PANTHER" id="PTHR42685:SF22">
    <property type="entry name" value="CONDITIONED MEDIUM FACTOR RECEPTOR 1"/>
    <property type="match status" value="1"/>
</dbReference>
<gene>
    <name evidence="2" type="ORF">ABR75_00310</name>
</gene>
<comment type="caution">
    <text evidence="2">The sequence shown here is derived from an EMBL/GenBank/DDBJ whole genome shotgun (WGS) entry which is preliminary data.</text>
</comment>
<feature type="domain" description="Digeranylgeranylglycerophospholipid reductase catalytic" evidence="1">
    <location>
        <begin position="27"/>
        <end position="88"/>
    </location>
</feature>
<evidence type="ECO:0000313" key="3">
    <source>
        <dbReference type="Proteomes" id="UP000051017"/>
    </source>
</evidence>
<dbReference type="PANTHER" id="PTHR42685">
    <property type="entry name" value="GERANYLGERANYL DIPHOSPHATE REDUCTASE"/>
    <property type="match status" value="1"/>
</dbReference>
<proteinExistence type="predicted"/>
<dbReference type="InterPro" id="IPR054715">
    <property type="entry name" value="GGR_cat"/>
</dbReference>
<dbReference type="EMBL" id="LIBJ01000097">
    <property type="protein sequence ID" value="KRO48327.1"/>
    <property type="molecule type" value="Genomic_DNA"/>
</dbReference>
<sequence>MWSPVRKSLGMSTPGYLGEWHAFRQYANNVTGPAKDHLYVWFDKDLLPGYAWSFPLQNGRVNIGFGILRGGKYSVQQMKDLWPNLLDRKHIAKALGPEVVMEDRHTAWPIPARVTTAPLSTGRVLFIGDAACVTDSLTGEGIGQALLSGQLSAQAIIAGIGREASVTRSRYEQLIKQHFFADHRMSMTLGTILKSSLGARAALRIANLTPWTRRNFVRWMFEDEPRAAIFTPSRWHRNFLRRDGAYVTQDQAV</sequence>
<dbReference type="Gene3D" id="3.50.50.60">
    <property type="entry name" value="FAD/NAD(P)-binding domain"/>
    <property type="match status" value="1"/>
</dbReference>
<dbReference type="AlphaFoldDB" id="A0A0R2QDE1"/>
<protein>
    <recommendedName>
        <fullName evidence="1">Digeranylgeranylglycerophospholipid reductase catalytic domain-containing protein</fullName>
    </recommendedName>
</protein>
<dbReference type="SUPFAM" id="SSF51905">
    <property type="entry name" value="FAD/NAD(P)-binding domain"/>
    <property type="match status" value="1"/>
</dbReference>
<dbReference type="InterPro" id="IPR036188">
    <property type="entry name" value="FAD/NAD-bd_sf"/>
</dbReference>
<dbReference type="InterPro" id="IPR050407">
    <property type="entry name" value="Geranylgeranyl_reductase"/>
</dbReference>
<evidence type="ECO:0000259" key="1">
    <source>
        <dbReference type="Pfam" id="PF22578"/>
    </source>
</evidence>
<organism evidence="2 3">
    <name type="scientific">Acidimicrobiia bacterium BACL6 MAG-120924-bin43</name>
    <dbReference type="NCBI Taxonomy" id="1655583"/>
    <lineage>
        <taxon>Bacteria</taxon>
        <taxon>Bacillati</taxon>
        <taxon>Actinomycetota</taxon>
        <taxon>Acidimicrobiia</taxon>
        <taxon>acIV cluster</taxon>
    </lineage>
</organism>
<accession>A0A0R2QDE1</accession>
<dbReference type="Proteomes" id="UP000051017">
    <property type="component" value="Unassembled WGS sequence"/>
</dbReference>
<name>A0A0R2QDE1_9ACTN</name>
<dbReference type="Pfam" id="PF22578">
    <property type="entry name" value="GGR_cat"/>
    <property type="match status" value="1"/>
</dbReference>